<organism evidence="8 9">
    <name type="scientific">Holothuria leucospilota</name>
    <name type="common">Black long sea cucumber</name>
    <name type="synonym">Mertensiothuria leucospilota</name>
    <dbReference type="NCBI Taxonomy" id="206669"/>
    <lineage>
        <taxon>Eukaryota</taxon>
        <taxon>Metazoa</taxon>
        <taxon>Echinodermata</taxon>
        <taxon>Eleutherozoa</taxon>
        <taxon>Echinozoa</taxon>
        <taxon>Holothuroidea</taxon>
        <taxon>Aspidochirotacea</taxon>
        <taxon>Aspidochirotida</taxon>
        <taxon>Holothuriidae</taxon>
        <taxon>Holothuria</taxon>
    </lineage>
</organism>
<reference evidence="8" key="1">
    <citation type="submission" date="2021-10" db="EMBL/GenBank/DDBJ databases">
        <title>Tropical sea cucumber genome reveals ecological adaptation and Cuvierian tubules defense mechanism.</title>
        <authorList>
            <person name="Chen T."/>
        </authorList>
    </citation>
    <scope>NUCLEOTIDE SEQUENCE</scope>
    <source>
        <strain evidence="8">Nanhai2018</strain>
        <tissue evidence="8">Muscle</tissue>
    </source>
</reference>
<evidence type="ECO:0000256" key="5">
    <source>
        <dbReference type="SAM" id="MobiDB-lite"/>
    </source>
</evidence>
<keyword evidence="2 6" id="KW-0812">Transmembrane</keyword>
<dbReference type="InterPro" id="IPR037185">
    <property type="entry name" value="EmrE-like"/>
</dbReference>
<comment type="caution">
    <text evidence="8">The sequence shown here is derived from an EMBL/GenBank/DDBJ whole genome shotgun (WGS) entry which is preliminary data.</text>
</comment>
<feature type="transmembrane region" description="Helical" evidence="6">
    <location>
        <begin position="162"/>
        <end position="185"/>
    </location>
</feature>
<evidence type="ECO:0000256" key="4">
    <source>
        <dbReference type="ARBA" id="ARBA00023136"/>
    </source>
</evidence>
<evidence type="ECO:0000256" key="2">
    <source>
        <dbReference type="ARBA" id="ARBA00022692"/>
    </source>
</evidence>
<evidence type="ECO:0000256" key="1">
    <source>
        <dbReference type="ARBA" id="ARBA00004141"/>
    </source>
</evidence>
<keyword evidence="3 6" id="KW-1133">Transmembrane helix</keyword>
<dbReference type="GO" id="GO:0016020">
    <property type="term" value="C:membrane"/>
    <property type="evidence" value="ECO:0007669"/>
    <property type="project" value="UniProtKB-SubCell"/>
</dbReference>
<dbReference type="Proteomes" id="UP001152320">
    <property type="component" value="Chromosome 10"/>
</dbReference>
<evidence type="ECO:0000313" key="9">
    <source>
        <dbReference type="Proteomes" id="UP001152320"/>
    </source>
</evidence>
<dbReference type="AlphaFoldDB" id="A0A9Q1BY02"/>
<dbReference type="InterPro" id="IPR000620">
    <property type="entry name" value="EamA_dom"/>
</dbReference>
<accession>A0A9Q1BY02</accession>
<feature type="transmembrane region" description="Helical" evidence="6">
    <location>
        <begin position="312"/>
        <end position="333"/>
    </location>
</feature>
<gene>
    <name evidence="8" type="ORF">HOLleu_22031</name>
</gene>
<feature type="transmembrane region" description="Helical" evidence="6">
    <location>
        <begin position="197"/>
        <end position="215"/>
    </location>
</feature>
<evidence type="ECO:0000256" key="6">
    <source>
        <dbReference type="SAM" id="Phobius"/>
    </source>
</evidence>
<dbReference type="Pfam" id="PF00892">
    <property type="entry name" value="EamA"/>
    <property type="match status" value="2"/>
</dbReference>
<comment type="subcellular location">
    <subcellularLocation>
        <location evidence="1">Membrane</location>
        <topology evidence="1">Multi-pass membrane protein</topology>
    </subcellularLocation>
</comment>
<feature type="transmembrane region" description="Helical" evidence="6">
    <location>
        <begin position="109"/>
        <end position="131"/>
    </location>
</feature>
<dbReference type="PANTHER" id="PTHR22911">
    <property type="entry name" value="ACYL-MALONYL CONDENSING ENZYME-RELATED"/>
    <property type="match status" value="1"/>
</dbReference>
<dbReference type="OrthoDB" id="306876at2759"/>
<evidence type="ECO:0000313" key="8">
    <source>
        <dbReference type="EMBL" id="KAJ8034976.1"/>
    </source>
</evidence>
<evidence type="ECO:0000259" key="7">
    <source>
        <dbReference type="Pfam" id="PF00892"/>
    </source>
</evidence>
<protein>
    <submittedName>
        <fullName evidence="8">Solute carrier family 35 member G1</fullName>
    </submittedName>
</protein>
<dbReference type="EMBL" id="JAIZAY010000010">
    <property type="protein sequence ID" value="KAJ8034976.1"/>
    <property type="molecule type" value="Genomic_DNA"/>
</dbReference>
<feature type="transmembrane region" description="Helical" evidence="6">
    <location>
        <begin position="46"/>
        <end position="70"/>
    </location>
</feature>
<feature type="domain" description="EamA" evidence="7">
    <location>
        <begin position="47"/>
        <end position="178"/>
    </location>
</feature>
<feature type="transmembrane region" description="Helical" evidence="6">
    <location>
        <begin position="76"/>
        <end position="97"/>
    </location>
</feature>
<keyword evidence="4 6" id="KW-0472">Membrane</keyword>
<feature type="transmembrane region" description="Helical" evidence="6">
    <location>
        <begin position="227"/>
        <end position="247"/>
    </location>
</feature>
<feature type="transmembrane region" description="Helical" evidence="6">
    <location>
        <begin position="137"/>
        <end position="155"/>
    </location>
</feature>
<feature type="transmembrane region" description="Helical" evidence="6">
    <location>
        <begin position="287"/>
        <end position="306"/>
    </location>
</feature>
<feature type="region of interest" description="Disordered" evidence="5">
    <location>
        <begin position="1"/>
        <end position="20"/>
    </location>
</feature>
<proteinExistence type="predicted"/>
<keyword evidence="9" id="KW-1185">Reference proteome</keyword>
<feature type="transmembrane region" description="Helical" evidence="6">
    <location>
        <begin position="259"/>
        <end position="280"/>
    </location>
</feature>
<name>A0A9Q1BY02_HOLLE</name>
<evidence type="ECO:0000256" key="3">
    <source>
        <dbReference type="ARBA" id="ARBA00022989"/>
    </source>
</evidence>
<sequence>MGEWGKQPQLDPGNSDHNPKSIHDKRSFYEGLIVMTQNIYYGFTQYLGIFVSLLSALSFTCFDILIYYVGQRHHPVNILLMNFSVCLIFNIGILMAVRPKIPRTFQEILLLTLSGFLSGSGSVVLMTSIIITEPGNAVSLYFTLPLFVIVLSAIIHKAKPNIWTLAVAMISVVGVIFIAKPSFLFSQPSLDKTMSNLGVLLALVAAFCHGLHVLIVQSLQERNTHNFYIVLSSSAQGLVESLLLCIYFDRVSFKCSSEIALKVVLSGVFQFGGFSLLAFAIKIERPVIVTIVMTTEVVFTFLAQYVYLDLPISWQSIVGGILIGTSCIAIKLIENCQERSQSDESAEPLMQE</sequence>
<dbReference type="SUPFAM" id="SSF103481">
    <property type="entry name" value="Multidrug resistance efflux transporter EmrE"/>
    <property type="match status" value="2"/>
</dbReference>
<feature type="domain" description="EamA" evidence="7">
    <location>
        <begin position="197"/>
        <end position="330"/>
    </location>
</feature>
<dbReference type="PANTHER" id="PTHR22911:SF6">
    <property type="entry name" value="SOLUTE CARRIER FAMILY 35 MEMBER G1"/>
    <property type="match status" value="1"/>
</dbReference>